<evidence type="ECO:0000259" key="1">
    <source>
        <dbReference type="PROSITE" id="PS51819"/>
    </source>
</evidence>
<feature type="domain" description="VOC" evidence="1">
    <location>
        <begin position="1"/>
        <end position="127"/>
    </location>
</feature>
<sequence>MLTNITPNLMVENVKKTMDFYKNVLEFSIIDSVPNNEGNFDFAILSKDQCTLMLQKKESLIEEYPILETDQVKPSLSLFFLTDDITKIAALVKKKAPFLKEIHETSYGTKEFAIADNNGYVLTFAEK</sequence>
<protein>
    <recommendedName>
        <fullName evidence="1">VOC domain-containing protein</fullName>
    </recommendedName>
</protein>
<dbReference type="Gene3D" id="3.10.180.10">
    <property type="entry name" value="2,3-Dihydroxybiphenyl 1,2-Dioxygenase, domain 1"/>
    <property type="match status" value="1"/>
</dbReference>
<dbReference type="STRING" id="762845.BCR26_03220"/>
<name>A0A1E5KV76_9ENTE</name>
<dbReference type="InterPro" id="IPR037523">
    <property type="entry name" value="VOC_core"/>
</dbReference>
<dbReference type="InterPro" id="IPR029068">
    <property type="entry name" value="Glyas_Bleomycin-R_OHBP_Dase"/>
</dbReference>
<proteinExistence type="predicted"/>
<dbReference type="SUPFAM" id="SSF54593">
    <property type="entry name" value="Glyoxalase/Bleomycin resistance protein/Dihydroxybiphenyl dioxygenase"/>
    <property type="match status" value="1"/>
</dbReference>
<dbReference type="InterPro" id="IPR004360">
    <property type="entry name" value="Glyas_Fos-R_dOase_dom"/>
</dbReference>
<dbReference type="EMBL" id="MIEK01000034">
    <property type="protein sequence ID" value="OEH81784.1"/>
    <property type="molecule type" value="Genomic_DNA"/>
</dbReference>
<dbReference type="RefSeq" id="WP_069699105.1">
    <property type="nucleotide sequence ID" value="NZ_JAGGMA010000036.1"/>
</dbReference>
<gene>
    <name evidence="2" type="ORF">BCR26_03220</name>
</gene>
<dbReference type="Proteomes" id="UP000095256">
    <property type="component" value="Unassembled WGS sequence"/>
</dbReference>
<dbReference type="Pfam" id="PF00903">
    <property type="entry name" value="Glyoxalase"/>
    <property type="match status" value="1"/>
</dbReference>
<organism evidence="2 3">
    <name type="scientific">Enterococcus rivorum</name>
    <dbReference type="NCBI Taxonomy" id="762845"/>
    <lineage>
        <taxon>Bacteria</taxon>
        <taxon>Bacillati</taxon>
        <taxon>Bacillota</taxon>
        <taxon>Bacilli</taxon>
        <taxon>Lactobacillales</taxon>
        <taxon>Enterococcaceae</taxon>
        <taxon>Enterococcus</taxon>
    </lineage>
</organism>
<accession>A0A1E5KV76</accession>
<keyword evidence="3" id="KW-1185">Reference proteome</keyword>
<dbReference type="PROSITE" id="PS51819">
    <property type="entry name" value="VOC"/>
    <property type="match status" value="1"/>
</dbReference>
<evidence type="ECO:0000313" key="2">
    <source>
        <dbReference type="EMBL" id="OEH81784.1"/>
    </source>
</evidence>
<reference evidence="2 3" key="1">
    <citation type="submission" date="2016-09" db="EMBL/GenBank/DDBJ databases">
        <authorList>
            <person name="Capua I."/>
            <person name="De Benedictis P."/>
            <person name="Joannis T."/>
            <person name="Lombin L.H."/>
            <person name="Cattoli G."/>
        </authorList>
    </citation>
    <scope>NUCLEOTIDE SEQUENCE [LARGE SCALE GENOMIC DNA]</scope>
    <source>
        <strain evidence="2 3">LMG 25899</strain>
    </source>
</reference>
<dbReference type="AlphaFoldDB" id="A0A1E5KV76"/>
<evidence type="ECO:0000313" key="3">
    <source>
        <dbReference type="Proteomes" id="UP000095256"/>
    </source>
</evidence>
<comment type="caution">
    <text evidence="2">The sequence shown here is derived from an EMBL/GenBank/DDBJ whole genome shotgun (WGS) entry which is preliminary data.</text>
</comment>